<dbReference type="EMBL" id="FUEG01000055">
    <property type="protein sequence ID" value="SJL18225.1"/>
    <property type="molecule type" value="Genomic_DNA"/>
</dbReference>
<evidence type="ECO:0000313" key="2">
    <source>
        <dbReference type="Proteomes" id="UP000219338"/>
    </source>
</evidence>
<evidence type="ECO:0000313" key="1">
    <source>
        <dbReference type="EMBL" id="SJL18225.1"/>
    </source>
</evidence>
<proteinExistence type="predicted"/>
<accession>A0A284SB58</accession>
<sequence length="346" mass="37728">MHDPISIQKDPLIRSNVASSCSTIQLVIDTRILPPSSYYHFPVPQSIEASGLRAVYSIKKTDVHRDILTDHSLVWPVHLEIRPLHGFRFMSCKCNHGEATGDGQYPWKDGGCLNSQVSSAWCELGDDGDLTWCKLGRGSSGFRAHGLERLQSTASMNGPSRATFCGNPVICAVFAISSEKLYHQRSVLQFVSAFSARYLPSVVLMLGQPSESSIFNLDRMAIHGPKRRSCTFNSDVPGQHLTPVKALSNDEPCCFRLPVVAMGCHGDGSGITIPSCSCAYMQLNLSTSYAYSAGSSSGPSYDSNSGIVKLFSHDGRFTAKERGRIIDASTYVGWTFRGVKPTTSQC</sequence>
<dbReference type="Proteomes" id="UP000219338">
    <property type="component" value="Unassembled WGS sequence"/>
</dbReference>
<dbReference type="AlphaFoldDB" id="A0A284SB58"/>
<organism evidence="1 2">
    <name type="scientific">Armillaria ostoyae</name>
    <name type="common">Armillaria root rot fungus</name>
    <dbReference type="NCBI Taxonomy" id="47428"/>
    <lineage>
        <taxon>Eukaryota</taxon>
        <taxon>Fungi</taxon>
        <taxon>Dikarya</taxon>
        <taxon>Basidiomycota</taxon>
        <taxon>Agaricomycotina</taxon>
        <taxon>Agaricomycetes</taxon>
        <taxon>Agaricomycetidae</taxon>
        <taxon>Agaricales</taxon>
        <taxon>Marasmiineae</taxon>
        <taxon>Physalacriaceae</taxon>
        <taxon>Armillaria</taxon>
    </lineage>
</organism>
<keyword evidence="2" id="KW-1185">Reference proteome</keyword>
<reference evidence="2" key="1">
    <citation type="journal article" date="2017" name="Nat. Ecol. Evol.">
        <title>Genome expansion and lineage-specific genetic innovations in the forest pathogenic fungi Armillaria.</title>
        <authorList>
            <person name="Sipos G."/>
            <person name="Prasanna A.N."/>
            <person name="Walter M.C."/>
            <person name="O'Connor E."/>
            <person name="Balint B."/>
            <person name="Krizsan K."/>
            <person name="Kiss B."/>
            <person name="Hess J."/>
            <person name="Varga T."/>
            <person name="Slot J."/>
            <person name="Riley R."/>
            <person name="Boka B."/>
            <person name="Rigling D."/>
            <person name="Barry K."/>
            <person name="Lee J."/>
            <person name="Mihaltcheva S."/>
            <person name="LaButti K."/>
            <person name="Lipzen A."/>
            <person name="Waldron R."/>
            <person name="Moloney N.M."/>
            <person name="Sperisen C."/>
            <person name="Kredics L."/>
            <person name="Vagvoelgyi C."/>
            <person name="Patrignani A."/>
            <person name="Fitzpatrick D."/>
            <person name="Nagy I."/>
            <person name="Doyle S."/>
            <person name="Anderson J.B."/>
            <person name="Grigoriev I.V."/>
            <person name="Gueldener U."/>
            <person name="Muensterkoetter M."/>
            <person name="Nagy L.G."/>
        </authorList>
    </citation>
    <scope>NUCLEOTIDE SEQUENCE [LARGE SCALE GENOMIC DNA]</scope>
    <source>
        <strain evidence="2">C18/9</strain>
    </source>
</reference>
<gene>
    <name evidence="1" type="ORF">ARMOST_21803</name>
</gene>
<name>A0A284SB58_ARMOS</name>
<protein>
    <submittedName>
        <fullName evidence="1">Uncharacterized protein</fullName>
    </submittedName>
</protein>